<sequence>MDFTGVTTNLPTEILNHNRLEIQRLTLLRNAMHQQGADPAHLQLYDVLIYLNSTMITLGEEPLSHAGLVAMLETSFSIRTTWAALNVHYD</sequence>
<evidence type="ECO:0000313" key="1">
    <source>
        <dbReference type="Proteomes" id="UP000095282"/>
    </source>
</evidence>
<reference evidence="2" key="1">
    <citation type="submission" date="2016-11" db="UniProtKB">
        <authorList>
            <consortium name="WormBaseParasite"/>
        </authorList>
    </citation>
    <scope>IDENTIFICATION</scope>
</reference>
<dbReference type="Proteomes" id="UP000095282">
    <property type="component" value="Unplaced"/>
</dbReference>
<protein>
    <submittedName>
        <fullName evidence="2">NR LBD domain-containing protein</fullName>
    </submittedName>
</protein>
<dbReference type="eggNOG" id="ENOG502TJ49">
    <property type="taxonomic scope" value="Eukaryota"/>
</dbReference>
<name>A0A1I7US00_9PELO</name>
<dbReference type="WBParaSite" id="Csp11.Scaffold630.g18759.t1">
    <property type="protein sequence ID" value="Csp11.Scaffold630.g18759.t1"/>
    <property type="gene ID" value="Csp11.Scaffold630.g18759"/>
</dbReference>
<dbReference type="AlphaFoldDB" id="A0A1I7US00"/>
<evidence type="ECO:0000313" key="2">
    <source>
        <dbReference type="WBParaSite" id="Csp11.Scaffold630.g18759.t1"/>
    </source>
</evidence>
<proteinExistence type="predicted"/>
<organism evidence="1 2">
    <name type="scientific">Caenorhabditis tropicalis</name>
    <dbReference type="NCBI Taxonomy" id="1561998"/>
    <lineage>
        <taxon>Eukaryota</taxon>
        <taxon>Metazoa</taxon>
        <taxon>Ecdysozoa</taxon>
        <taxon>Nematoda</taxon>
        <taxon>Chromadorea</taxon>
        <taxon>Rhabditida</taxon>
        <taxon>Rhabditina</taxon>
        <taxon>Rhabditomorpha</taxon>
        <taxon>Rhabditoidea</taxon>
        <taxon>Rhabditidae</taxon>
        <taxon>Peloderinae</taxon>
        <taxon>Caenorhabditis</taxon>
    </lineage>
</organism>
<accession>A0A1I7US00</accession>
<keyword evidence="1" id="KW-1185">Reference proteome</keyword>